<sequence length="336" mass="38250">MGTMEEEMGGGVSSFMISLLCVWEAAECRARRNHPIQEKVIRHVLLLQLFKALLRQRGSRVELPISYFGSRSTNCLGTNWEQHYISFFHVVNVVIIIMIHHVSVLSLSCAQGYWWSYLRRLLKFVFAVLPTLTPSVVSAAQPFIFIFLTMRRMCVHLCRAAAAAASVGSSNKSDPIEEKKQKADNIFTIRRSPASLYESTMHSNTLSDHPLTHRARRNELAYRKRRLTERGNYEQAAEAEAEAERRDREGRGGAETREYYSAICFVVLGYLTAHGVVFKRFYPQDLQLNYSPDRGYSDEVAARRKELAAINEMVGVSVLESVYSKEKAKIKSEIDA</sequence>
<feature type="transmembrane region" description="Helical" evidence="2">
    <location>
        <begin position="121"/>
        <end position="148"/>
    </location>
</feature>
<reference evidence="3" key="1">
    <citation type="submission" date="2018-09" db="EMBL/GenBank/DDBJ databases">
        <title>whole genome sequence of T. equiperdum IVM-t1 strain.</title>
        <authorList>
            <person name="Suganuma K."/>
        </authorList>
    </citation>
    <scope>NUCLEOTIDE SEQUENCE [LARGE SCALE GENOMIC DNA]</scope>
    <source>
        <strain evidence="3">IVM-t1</strain>
    </source>
</reference>
<feature type="region of interest" description="Disordered" evidence="1">
    <location>
        <begin position="231"/>
        <end position="252"/>
    </location>
</feature>
<keyword evidence="2" id="KW-0472">Membrane</keyword>
<proteinExistence type="predicted"/>
<name>A0A3L6LDM6_9TRYP</name>
<dbReference type="Proteomes" id="UP000266743">
    <property type="component" value="Chromosome 1"/>
</dbReference>
<feature type="transmembrane region" description="Helical" evidence="2">
    <location>
        <begin position="87"/>
        <end position="109"/>
    </location>
</feature>
<dbReference type="AlphaFoldDB" id="A0A3L6LDM6"/>
<evidence type="ECO:0000256" key="1">
    <source>
        <dbReference type="SAM" id="MobiDB-lite"/>
    </source>
</evidence>
<evidence type="ECO:0000256" key="2">
    <source>
        <dbReference type="SAM" id="Phobius"/>
    </source>
</evidence>
<evidence type="ECO:0000313" key="3">
    <source>
        <dbReference type="EMBL" id="RHW74448.1"/>
    </source>
</evidence>
<feature type="compositionally biased region" description="Basic and acidic residues" evidence="1">
    <location>
        <begin position="242"/>
        <end position="252"/>
    </location>
</feature>
<protein>
    <submittedName>
        <fullName evidence="3">Transmembrane protein</fullName>
    </submittedName>
</protein>
<dbReference type="EMBL" id="QSBY01000001">
    <property type="protein sequence ID" value="RHW74448.1"/>
    <property type="molecule type" value="Genomic_DNA"/>
</dbReference>
<keyword evidence="2 3" id="KW-0812">Transmembrane</keyword>
<comment type="caution">
    <text evidence="3">The sequence shown here is derived from an EMBL/GenBank/DDBJ whole genome shotgun (WGS) entry which is preliminary data.</text>
</comment>
<gene>
    <name evidence="3" type="ORF">DPX39_010012500</name>
</gene>
<organism evidence="3">
    <name type="scientific">Trypanosoma brucei equiperdum</name>
    <dbReference type="NCBI Taxonomy" id="630700"/>
    <lineage>
        <taxon>Eukaryota</taxon>
        <taxon>Discoba</taxon>
        <taxon>Euglenozoa</taxon>
        <taxon>Kinetoplastea</taxon>
        <taxon>Metakinetoplastina</taxon>
        <taxon>Trypanosomatida</taxon>
        <taxon>Trypanosomatidae</taxon>
        <taxon>Trypanosoma</taxon>
    </lineage>
</organism>
<keyword evidence="2" id="KW-1133">Transmembrane helix</keyword>
<accession>A0A3L6LDM6</accession>